<reference evidence="4" key="1">
    <citation type="submission" date="2021-08" db="EMBL/GenBank/DDBJ databases">
        <title>WGS assembly of Ceratopteris richardii.</title>
        <authorList>
            <person name="Marchant D.B."/>
            <person name="Chen G."/>
            <person name="Jenkins J."/>
            <person name="Shu S."/>
            <person name="Leebens-Mack J."/>
            <person name="Grimwood J."/>
            <person name="Schmutz J."/>
            <person name="Soltis P."/>
            <person name="Soltis D."/>
            <person name="Chen Z.-H."/>
        </authorList>
    </citation>
    <scope>NUCLEOTIDE SEQUENCE</scope>
    <source>
        <strain evidence="4">Whitten #5841</strain>
        <tissue evidence="4">Leaf</tissue>
    </source>
</reference>
<keyword evidence="2" id="KW-0677">Repeat</keyword>
<dbReference type="AlphaFoldDB" id="A0A8T2T6Z4"/>
<sequence length="375" mass="42707">MGFSLKAKLFQPRHSQGLARTCRPSRTFNPEEILSKRNIKILSPKKVCSIIREQNDSDTAYLFFDWARHQRGYKHNGLVYGAIIHHLCVHKNFDTVEKVLNDVKKEKFSISVPTFTFILKCMGQEGMARETLQLFHRMAEFECQPTLSTYHCVLSTLIKESYLDDVLKLCQEMEDANIEPDKLTLGMLTNALCKGHRLDEALRIAERVPQSIDALTLNGLARCLCKEMRPHDALRLVENIKAYDIFPDAITCHTVMCAFCKVGKLDVTMDLLKKASEESPAYGTAACNAVLDHLVKMARIDEAWHMFQELPADPDATSYNIIVKGLCMKRKIEKAQELVSEMAARAFTPSLETYAWIAKGLTRLVGRKRMWDVNC</sequence>
<evidence type="ECO:0000256" key="2">
    <source>
        <dbReference type="ARBA" id="ARBA00022737"/>
    </source>
</evidence>
<evidence type="ECO:0008006" key="6">
    <source>
        <dbReference type="Google" id="ProtNLM"/>
    </source>
</evidence>
<protein>
    <recommendedName>
        <fullName evidence="6">Pentatricopeptide repeat-containing protein</fullName>
    </recommendedName>
</protein>
<evidence type="ECO:0000313" key="5">
    <source>
        <dbReference type="Proteomes" id="UP000825935"/>
    </source>
</evidence>
<dbReference type="Pfam" id="PF01535">
    <property type="entry name" value="PPR"/>
    <property type="match status" value="2"/>
</dbReference>
<comment type="caution">
    <text evidence="4">The sequence shown here is derived from an EMBL/GenBank/DDBJ whole genome shotgun (WGS) entry which is preliminary data.</text>
</comment>
<evidence type="ECO:0000256" key="1">
    <source>
        <dbReference type="ARBA" id="ARBA00007626"/>
    </source>
</evidence>
<accession>A0A8T2T6Z4</accession>
<feature type="repeat" description="PPR" evidence="3">
    <location>
        <begin position="146"/>
        <end position="180"/>
    </location>
</feature>
<comment type="similarity">
    <text evidence="1">Belongs to the PPR family. P subfamily.</text>
</comment>
<dbReference type="Pfam" id="PF13041">
    <property type="entry name" value="PPR_2"/>
    <property type="match status" value="1"/>
</dbReference>
<dbReference type="PROSITE" id="PS51375">
    <property type="entry name" value="PPR"/>
    <property type="match status" value="4"/>
</dbReference>
<dbReference type="Pfam" id="PF13812">
    <property type="entry name" value="PPR_3"/>
    <property type="match status" value="1"/>
</dbReference>
<feature type="repeat" description="PPR" evidence="3">
    <location>
        <begin position="315"/>
        <end position="349"/>
    </location>
</feature>
<gene>
    <name evidence="4" type="ORF">KP509_15G050900</name>
</gene>
<dbReference type="Proteomes" id="UP000825935">
    <property type="component" value="Chromosome 15"/>
</dbReference>
<dbReference type="PANTHER" id="PTHR47939:SF13">
    <property type="entry name" value="OS03G0201400 PROTEIN"/>
    <property type="match status" value="1"/>
</dbReference>
<feature type="repeat" description="PPR" evidence="3">
    <location>
        <begin position="111"/>
        <end position="145"/>
    </location>
</feature>
<dbReference type="PANTHER" id="PTHR47939">
    <property type="entry name" value="MEMBRANE-ASSOCIATED SALT-INDUCIBLE PROTEIN-LIKE"/>
    <property type="match status" value="1"/>
</dbReference>
<dbReference type="OrthoDB" id="185373at2759"/>
<dbReference type="InterPro" id="IPR050667">
    <property type="entry name" value="PPR-containing_protein"/>
</dbReference>
<dbReference type="Gene3D" id="1.25.40.10">
    <property type="entry name" value="Tetratricopeptide repeat domain"/>
    <property type="match status" value="3"/>
</dbReference>
<dbReference type="EMBL" id="CM035420">
    <property type="protein sequence ID" value="KAH7404950.1"/>
    <property type="molecule type" value="Genomic_DNA"/>
</dbReference>
<keyword evidence="5" id="KW-1185">Reference proteome</keyword>
<dbReference type="InterPro" id="IPR002885">
    <property type="entry name" value="PPR_rpt"/>
</dbReference>
<evidence type="ECO:0000256" key="3">
    <source>
        <dbReference type="PROSITE-ProRule" id="PRU00708"/>
    </source>
</evidence>
<feature type="repeat" description="PPR" evidence="3">
    <location>
        <begin position="213"/>
        <end position="247"/>
    </location>
</feature>
<proteinExistence type="inferred from homology"/>
<name>A0A8T2T6Z4_CERRI</name>
<dbReference type="InterPro" id="IPR011990">
    <property type="entry name" value="TPR-like_helical_dom_sf"/>
</dbReference>
<organism evidence="4 5">
    <name type="scientific">Ceratopteris richardii</name>
    <name type="common">Triangle waterfern</name>
    <dbReference type="NCBI Taxonomy" id="49495"/>
    <lineage>
        <taxon>Eukaryota</taxon>
        <taxon>Viridiplantae</taxon>
        <taxon>Streptophyta</taxon>
        <taxon>Embryophyta</taxon>
        <taxon>Tracheophyta</taxon>
        <taxon>Polypodiopsida</taxon>
        <taxon>Polypodiidae</taxon>
        <taxon>Polypodiales</taxon>
        <taxon>Pteridineae</taxon>
        <taxon>Pteridaceae</taxon>
        <taxon>Parkerioideae</taxon>
        <taxon>Ceratopteris</taxon>
    </lineage>
</organism>
<dbReference type="NCBIfam" id="TIGR00756">
    <property type="entry name" value="PPR"/>
    <property type="match status" value="5"/>
</dbReference>
<evidence type="ECO:0000313" key="4">
    <source>
        <dbReference type="EMBL" id="KAH7404950.1"/>
    </source>
</evidence>